<evidence type="ECO:0008006" key="4">
    <source>
        <dbReference type="Google" id="ProtNLM"/>
    </source>
</evidence>
<protein>
    <recommendedName>
        <fullName evidence="4">Glycoside hydrolase subgroup catalytic core</fullName>
    </recommendedName>
</protein>
<evidence type="ECO:0000313" key="3">
    <source>
        <dbReference type="Proteomes" id="UP000295083"/>
    </source>
</evidence>
<organism evidence="2 3">
    <name type="scientific">Colletotrichum spinosum</name>
    <dbReference type="NCBI Taxonomy" id="1347390"/>
    <lineage>
        <taxon>Eukaryota</taxon>
        <taxon>Fungi</taxon>
        <taxon>Dikarya</taxon>
        <taxon>Ascomycota</taxon>
        <taxon>Pezizomycotina</taxon>
        <taxon>Sordariomycetes</taxon>
        <taxon>Hypocreomycetidae</taxon>
        <taxon>Glomerellales</taxon>
        <taxon>Glomerellaceae</taxon>
        <taxon>Colletotrichum</taxon>
        <taxon>Colletotrichum orbiculare species complex</taxon>
    </lineage>
</organism>
<dbReference type="AlphaFoldDB" id="A0A4R8QHP7"/>
<comment type="caution">
    <text evidence="2">The sequence shown here is derived from an EMBL/GenBank/DDBJ whole genome shotgun (WGS) entry which is preliminary data.</text>
</comment>
<keyword evidence="1" id="KW-0732">Signal</keyword>
<reference evidence="2 3" key="1">
    <citation type="submission" date="2018-11" db="EMBL/GenBank/DDBJ databases">
        <title>Genome sequence and assembly of Colletotrichum spinosum.</title>
        <authorList>
            <person name="Gan P."/>
            <person name="Shirasu K."/>
        </authorList>
    </citation>
    <scope>NUCLEOTIDE SEQUENCE [LARGE SCALE GENOMIC DNA]</scope>
    <source>
        <strain evidence="2 3">CBS 515.97</strain>
    </source>
</reference>
<accession>A0A4R8QHP7</accession>
<dbReference type="SUPFAM" id="SSF51445">
    <property type="entry name" value="(Trans)glycosidases"/>
    <property type="match status" value="1"/>
</dbReference>
<gene>
    <name evidence="2" type="ORF">C8035_v007873</name>
</gene>
<dbReference type="InterPro" id="IPR017853">
    <property type="entry name" value="GH"/>
</dbReference>
<dbReference type="Gene3D" id="3.20.20.80">
    <property type="entry name" value="Glycosidases"/>
    <property type="match status" value="1"/>
</dbReference>
<name>A0A4R8QHP7_9PEZI</name>
<feature type="signal peptide" evidence="1">
    <location>
        <begin position="1"/>
        <end position="23"/>
    </location>
</feature>
<evidence type="ECO:0000313" key="2">
    <source>
        <dbReference type="EMBL" id="TDZ37490.1"/>
    </source>
</evidence>
<evidence type="ECO:0000256" key="1">
    <source>
        <dbReference type="SAM" id="SignalP"/>
    </source>
</evidence>
<dbReference type="Proteomes" id="UP000295083">
    <property type="component" value="Unassembled WGS sequence"/>
</dbReference>
<dbReference type="EMBL" id="QAPG01000023">
    <property type="protein sequence ID" value="TDZ37490.1"/>
    <property type="molecule type" value="Genomic_DNA"/>
</dbReference>
<feature type="chain" id="PRO_5020459720" description="Glycoside hydrolase subgroup catalytic core" evidence="1">
    <location>
        <begin position="24"/>
        <end position="578"/>
    </location>
</feature>
<proteinExistence type="predicted"/>
<sequence length="578" mass="63485">MMILNSAVGTLAALIAALPVVRGQAIRFNNPEGVDIWCGKAYRPANSSFDPGGWFPEPSISSVPLLRLKVRPRLSIYLDTDTSANLLIDAVVSNQVGTPLPPGFGQNASSSPQSLTIQVLSGEDVVSSEKVTLGSRDNEVSLPLDAFTPRMEAYNITIRTTLSSNYTYQAWTEFSHLPYPEDYGSVVRIDNLHGGLLAQRGKESAWDLIFAYTYYTQWTLYWNSSPDTLDEFAAMGYNVIHIVPTGSLGELPFPWAEFQPYLDRAAELGIYLRYDVLWTWPDLANMVDQVARLRTHPSILLWYQSDEADGKSNPPNSTGIAYERIRAVDPYHPVSLALNCWDFYYAEYAAGGDVVMSDVYPVGVDATFSTVYGTECNATYGCCGCDDCAGGFEDISARLDEFHRRDEILGWQKTQWFAPQAFGNETFWSRYPTAEEEVVMTVLSVNHGAKGIVMWNYPATDELESLTSRLAGVFTDEAAVGFILGTQRVQDLAVEGAKRIDAAVWVSGEKGQALVSVVNLAGEDIQGEVRVVLPDGVEIGEVIDVLWGDVVWVFGDGGLVATQGLRGLETSLFIATLA</sequence>
<keyword evidence="3" id="KW-1185">Reference proteome</keyword>